<proteinExistence type="predicted"/>
<gene>
    <name evidence="1" type="ORF">MNB_SM-4-1306</name>
</gene>
<evidence type="ECO:0000313" key="1">
    <source>
        <dbReference type="EMBL" id="SFV50340.1"/>
    </source>
</evidence>
<dbReference type="AlphaFoldDB" id="A0A1W1B9X4"/>
<accession>A0A1W1B9X4</accession>
<dbReference type="EMBL" id="FPHF01000007">
    <property type="protein sequence ID" value="SFV50340.1"/>
    <property type="molecule type" value="Genomic_DNA"/>
</dbReference>
<sequence>MLIYILFQPLKIKQQEFGDVPLLTMGNFVMYELQSTGLQTIMAGTKALTHRDKNSIRGASFIYDSINNTMKSKQVTVKYQLKESKI</sequence>
<reference evidence="1" key="1">
    <citation type="submission" date="2016-10" db="EMBL/GenBank/DDBJ databases">
        <authorList>
            <person name="de Groot N.N."/>
        </authorList>
    </citation>
    <scope>NUCLEOTIDE SEQUENCE</scope>
</reference>
<protein>
    <submittedName>
        <fullName evidence="1">Uncharacterized protein</fullName>
    </submittedName>
</protein>
<organism evidence="1">
    <name type="scientific">hydrothermal vent metagenome</name>
    <dbReference type="NCBI Taxonomy" id="652676"/>
    <lineage>
        <taxon>unclassified sequences</taxon>
        <taxon>metagenomes</taxon>
        <taxon>ecological metagenomes</taxon>
    </lineage>
</organism>
<name>A0A1W1B9X4_9ZZZZ</name>